<gene>
    <name evidence="2" type="ORF">NDU88_011736</name>
</gene>
<keyword evidence="3" id="KW-1185">Reference proteome</keyword>
<organism evidence="2 3">
    <name type="scientific">Pleurodeles waltl</name>
    <name type="common">Iberian ribbed newt</name>
    <dbReference type="NCBI Taxonomy" id="8319"/>
    <lineage>
        <taxon>Eukaryota</taxon>
        <taxon>Metazoa</taxon>
        <taxon>Chordata</taxon>
        <taxon>Craniata</taxon>
        <taxon>Vertebrata</taxon>
        <taxon>Euteleostomi</taxon>
        <taxon>Amphibia</taxon>
        <taxon>Batrachia</taxon>
        <taxon>Caudata</taxon>
        <taxon>Salamandroidea</taxon>
        <taxon>Salamandridae</taxon>
        <taxon>Pleurodelinae</taxon>
        <taxon>Pleurodeles</taxon>
    </lineage>
</organism>
<evidence type="ECO:0000256" key="1">
    <source>
        <dbReference type="SAM" id="MobiDB-lite"/>
    </source>
</evidence>
<dbReference type="EMBL" id="JANPWB010000010">
    <property type="protein sequence ID" value="KAJ1145450.1"/>
    <property type="molecule type" value="Genomic_DNA"/>
</dbReference>
<comment type="caution">
    <text evidence="2">The sequence shown here is derived from an EMBL/GenBank/DDBJ whole genome shotgun (WGS) entry which is preliminary data.</text>
</comment>
<protein>
    <submittedName>
        <fullName evidence="2">Uncharacterized protein</fullName>
    </submittedName>
</protein>
<feature type="region of interest" description="Disordered" evidence="1">
    <location>
        <begin position="134"/>
        <end position="179"/>
    </location>
</feature>
<reference evidence="2" key="1">
    <citation type="journal article" date="2022" name="bioRxiv">
        <title>Sequencing and chromosome-scale assembly of the giantPleurodeles waltlgenome.</title>
        <authorList>
            <person name="Brown T."/>
            <person name="Elewa A."/>
            <person name="Iarovenko S."/>
            <person name="Subramanian E."/>
            <person name="Araus A.J."/>
            <person name="Petzold A."/>
            <person name="Susuki M."/>
            <person name="Suzuki K.-i.T."/>
            <person name="Hayashi T."/>
            <person name="Toyoda A."/>
            <person name="Oliveira C."/>
            <person name="Osipova E."/>
            <person name="Leigh N.D."/>
            <person name="Simon A."/>
            <person name="Yun M.H."/>
        </authorList>
    </citation>
    <scope>NUCLEOTIDE SEQUENCE</scope>
    <source>
        <strain evidence="2">20211129_DDA</strain>
        <tissue evidence="2">Liver</tissue>
    </source>
</reference>
<name>A0AAV7R1W7_PLEWA</name>
<sequence length="282" mass="29231">MWSRGLVIRRRRIKGAAARPGLVPLCRAHGTTGRRGHLSPRQGDLGPGGSGNPAGPSRPSRAPLRFRGLYVNAPGSKKHLSGLSCCHSSGCLRRLNAGRAAPQTPQGRVAGLPLFQGSSPPLGLLSLLRFRSRVGDRTPGQDPSLGSKQRAPPGPPGLLRSGPSRHESTRAGLSGSAGLGSGVLLRSGVRMRPQRQAGGSLGGQVAHLNLSRGANRRAPTLPLVSSSAGASVIPLHLLSGPWQKGTDCVCHPVSVLDGPQVAPGLNFFRLSGPRESQRVGST</sequence>
<dbReference type="AlphaFoldDB" id="A0AAV7R1W7"/>
<evidence type="ECO:0000313" key="3">
    <source>
        <dbReference type="Proteomes" id="UP001066276"/>
    </source>
</evidence>
<accession>A0AAV7R1W7</accession>
<dbReference type="Proteomes" id="UP001066276">
    <property type="component" value="Chromosome 6"/>
</dbReference>
<feature type="region of interest" description="Disordered" evidence="1">
    <location>
        <begin position="24"/>
        <end position="62"/>
    </location>
</feature>
<evidence type="ECO:0000313" key="2">
    <source>
        <dbReference type="EMBL" id="KAJ1145450.1"/>
    </source>
</evidence>
<proteinExistence type="predicted"/>